<keyword evidence="2" id="KW-0812">Transmembrane</keyword>
<dbReference type="Pfam" id="PF03929">
    <property type="entry name" value="PepSY_TM"/>
    <property type="match status" value="1"/>
</dbReference>
<name>A0A4S5BU53_9BURK</name>
<sequence>MAESPPVPQEPQVPQILQAPLVAKSAGAKHAKAPGLRQTMSDLHIWTGLLAGWILYAVFLTGTLAFFRDETSLYMRPELPAVHAPQAQDTAAVVQRYVDKTLGLAPDVSQLSITPPSARNPLVAVSYRSESLAAQAAASPSAEPRRRLPGMRGVVNASYDPSTGEPVQARATRGGDFFYIFHFNLHYMPAMWARWIVGVCAMFMLVAIISGVITHKKIFADFFTFRWGKGQRSWLDAHNALSVLGLPFHFMITWSGLVTLMLLYLPWSVDVAFPTAPERQQFQAHMRGGQAVNSRPSGEVAPLASVAEMVLQAQQMWQSPHIGSVSVQHPGDAKAQVVITQGEQGKLSTTQRALVFDGTNGKLLARQDGGGIAAETRGVLYGLHLGRFADSVTRWLYFIVSLAGTAMVGTGLVLWTVKRRARLPDPAQPHFGFRLVERLNIATIAGLSVAIAAYFWLNRLLPLDLANRAAAEINGFFIVWLGALAWALLRPAKRAWVELLLVAAVLLAALPVVNTFFTERGLLRSVWLGDWVFAGFDLSLWVFAAAHAWLAYRTLKHQPRLKPKAKARAQPHTKADANAVAQQQEVSV</sequence>
<proteinExistence type="predicted"/>
<feature type="transmembrane region" description="Helical" evidence="2">
    <location>
        <begin position="532"/>
        <end position="552"/>
    </location>
</feature>
<dbReference type="Proteomes" id="UP000306236">
    <property type="component" value="Unassembled WGS sequence"/>
</dbReference>
<evidence type="ECO:0000313" key="4">
    <source>
        <dbReference type="Proteomes" id="UP000306236"/>
    </source>
</evidence>
<feature type="transmembrane region" description="Helical" evidence="2">
    <location>
        <begin position="395"/>
        <end position="417"/>
    </location>
</feature>
<evidence type="ECO:0000256" key="2">
    <source>
        <dbReference type="SAM" id="Phobius"/>
    </source>
</evidence>
<feature type="region of interest" description="Disordered" evidence="1">
    <location>
        <begin position="563"/>
        <end position="588"/>
    </location>
</feature>
<evidence type="ECO:0000313" key="3">
    <source>
        <dbReference type="EMBL" id="THJ36220.1"/>
    </source>
</evidence>
<dbReference type="EMBL" id="SSWX01000002">
    <property type="protein sequence ID" value="THJ36220.1"/>
    <property type="molecule type" value="Genomic_DNA"/>
</dbReference>
<feature type="transmembrane region" description="Helical" evidence="2">
    <location>
        <begin position="438"/>
        <end position="457"/>
    </location>
</feature>
<organism evidence="3 4">
    <name type="scientific">Lampropedia aestuarii</name>
    <dbReference type="NCBI Taxonomy" id="2562762"/>
    <lineage>
        <taxon>Bacteria</taxon>
        <taxon>Pseudomonadati</taxon>
        <taxon>Pseudomonadota</taxon>
        <taxon>Betaproteobacteria</taxon>
        <taxon>Burkholderiales</taxon>
        <taxon>Comamonadaceae</taxon>
        <taxon>Lampropedia</taxon>
    </lineage>
</organism>
<feature type="transmembrane region" description="Helical" evidence="2">
    <location>
        <begin position="469"/>
        <end position="489"/>
    </location>
</feature>
<feature type="transmembrane region" description="Helical" evidence="2">
    <location>
        <begin position="192"/>
        <end position="213"/>
    </location>
</feature>
<dbReference type="OrthoDB" id="9776609at2"/>
<keyword evidence="2" id="KW-0472">Membrane</keyword>
<dbReference type="InterPro" id="IPR005625">
    <property type="entry name" value="PepSY-ass_TM"/>
</dbReference>
<protein>
    <submittedName>
        <fullName evidence="3">PepSY domain-containing protein</fullName>
    </submittedName>
</protein>
<gene>
    <name evidence="3" type="ORF">E8K88_02190</name>
</gene>
<feature type="transmembrane region" description="Helical" evidence="2">
    <location>
        <begin position="45"/>
        <end position="67"/>
    </location>
</feature>
<dbReference type="PANTHER" id="PTHR34219:SF4">
    <property type="entry name" value="PEPSY DOMAIN-CONTAINING PROTEIN"/>
    <property type="match status" value="1"/>
</dbReference>
<accession>A0A4S5BU53</accession>
<keyword evidence="2" id="KW-1133">Transmembrane helix</keyword>
<feature type="transmembrane region" description="Helical" evidence="2">
    <location>
        <begin position="241"/>
        <end position="265"/>
    </location>
</feature>
<evidence type="ECO:0000256" key="1">
    <source>
        <dbReference type="SAM" id="MobiDB-lite"/>
    </source>
</evidence>
<comment type="caution">
    <text evidence="3">The sequence shown here is derived from an EMBL/GenBank/DDBJ whole genome shotgun (WGS) entry which is preliminary data.</text>
</comment>
<dbReference type="PANTHER" id="PTHR34219">
    <property type="entry name" value="IRON-REGULATED INNER MEMBRANE PROTEIN-RELATED"/>
    <property type="match status" value="1"/>
</dbReference>
<keyword evidence="4" id="KW-1185">Reference proteome</keyword>
<reference evidence="3 4" key="1">
    <citation type="submission" date="2019-04" db="EMBL/GenBank/DDBJ databases">
        <title>Lampropedia sp YIM MLB12 draf genome.</title>
        <authorList>
            <person name="Wang Y.-X."/>
        </authorList>
    </citation>
    <scope>NUCLEOTIDE SEQUENCE [LARGE SCALE GENOMIC DNA]</scope>
    <source>
        <strain evidence="3 4">YIM MLB12</strain>
    </source>
</reference>
<dbReference type="AlphaFoldDB" id="A0A4S5BU53"/>
<feature type="transmembrane region" description="Helical" evidence="2">
    <location>
        <begin position="496"/>
        <end position="517"/>
    </location>
</feature>